<feature type="transmembrane region" description="Helical" evidence="4">
    <location>
        <begin position="7"/>
        <end position="27"/>
    </location>
</feature>
<dbReference type="GO" id="GO:0022857">
    <property type="term" value="F:transmembrane transporter activity"/>
    <property type="evidence" value="ECO:0007669"/>
    <property type="project" value="InterPro"/>
</dbReference>
<dbReference type="InterPro" id="IPR020846">
    <property type="entry name" value="MFS_dom"/>
</dbReference>
<keyword evidence="4" id="KW-1133">Transmembrane helix</keyword>
<reference evidence="6" key="2">
    <citation type="submission" date="2020-09" db="EMBL/GenBank/DDBJ databases">
        <authorList>
            <person name="Sun Q."/>
            <person name="Ohkuma M."/>
        </authorList>
    </citation>
    <scope>NUCLEOTIDE SEQUENCE</scope>
    <source>
        <strain evidence="6">JCM 10088</strain>
    </source>
</reference>
<comment type="subcellular location">
    <subcellularLocation>
        <location evidence="1">Cell membrane</location>
        <topology evidence="1">Multi-pass membrane protein</topology>
    </subcellularLocation>
</comment>
<proteinExistence type="predicted"/>
<dbReference type="InterPro" id="IPR011701">
    <property type="entry name" value="MFS"/>
</dbReference>
<dbReference type="Gene3D" id="1.20.1250.20">
    <property type="entry name" value="MFS general substrate transporter like domains"/>
    <property type="match status" value="1"/>
</dbReference>
<keyword evidence="2" id="KW-0813">Transport</keyword>
<evidence type="ECO:0000256" key="1">
    <source>
        <dbReference type="ARBA" id="ARBA00004651"/>
    </source>
</evidence>
<evidence type="ECO:0000256" key="2">
    <source>
        <dbReference type="ARBA" id="ARBA00022448"/>
    </source>
</evidence>
<evidence type="ECO:0000256" key="3">
    <source>
        <dbReference type="ARBA" id="ARBA00022475"/>
    </source>
</evidence>
<keyword evidence="7" id="KW-1185">Reference proteome</keyword>
<evidence type="ECO:0000313" key="6">
    <source>
        <dbReference type="EMBL" id="GGP21944.1"/>
    </source>
</evidence>
<comment type="caution">
    <text evidence="6">The sequence shown here is derived from an EMBL/GenBank/DDBJ whole genome shotgun (WGS) entry which is preliminary data.</text>
</comment>
<dbReference type="PANTHER" id="PTHR43271">
    <property type="entry name" value="BLL2771 PROTEIN"/>
    <property type="match status" value="1"/>
</dbReference>
<feature type="transmembrane region" description="Helical" evidence="4">
    <location>
        <begin position="258"/>
        <end position="278"/>
    </location>
</feature>
<feature type="transmembrane region" description="Helical" evidence="4">
    <location>
        <begin position="129"/>
        <end position="148"/>
    </location>
</feature>
<name>A0A830GVB3_9CREN</name>
<keyword evidence="4" id="KW-0812">Transmembrane</keyword>
<dbReference type="SUPFAM" id="SSF103473">
    <property type="entry name" value="MFS general substrate transporter"/>
    <property type="match status" value="1"/>
</dbReference>
<dbReference type="AlphaFoldDB" id="A0A830GVB3"/>
<feature type="transmembrane region" description="Helical" evidence="4">
    <location>
        <begin position="222"/>
        <end position="246"/>
    </location>
</feature>
<sequence length="367" mass="39533">MDGKTSAIMVSRIIYAIQWFVLAPPIAEVQAEFGVPGYLVGWIPLSFFVGAALLQVPSAYVSSKLGAKRTSIMGMIVLGAFTALSGLSANLWELLLFRAISGTGAALFFSSAAYLLVELNKGKEGIMMGLYNAFYGVGSLIGLLWGYVDNLFQWRAATALAGLLSIIMGLVDIYELRGFERRPTYALGHIRDSLGIAVGISGVWGSYYVVSELLPYQVAHLFGYGSFHAGLIAEGLVVASILGGFMTNEFFKMAKNKALLLLLVSIASSAPLYFMWVGNPLLEFALGAFSGFFNDMAFSVAYAITANKGGALSLAFVNFMNMIIGIWLQPLFTAVSSYGYLYGWLVVTTVAIALALPLFKELTFKTG</sequence>
<feature type="transmembrane region" description="Helical" evidence="4">
    <location>
        <begin position="311"/>
        <end position="328"/>
    </location>
</feature>
<evidence type="ECO:0000313" key="7">
    <source>
        <dbReference type="Proteomes" id="UP000610960"/>
    </source>
</evidence>
<dbReference type="PROSITE" id="PS50850">
    <property type="entry name" value="MFS"/>
    <property type="match status" value="1"/>
</dbReference>
<dbReference type="GO" id="GO:0005886">
    <property type="term" value="C:plasma membrane"/>
    <property type="evidence" value="ECO:0007669"/>
    <property type="project" value="UniProtKB-SubCell"/>
</dbReference>
<feature type="transmembrane region" description="Helical" evidence="4">
    <location>
        <begin position="154"/>
        <end position="174"/>
    </location>
</feature>
<dbReference type="Proteomes" id="UP000610960">
    <property type="component" value="Unassembled WGS sequence"/>
</dbReference>
<keyword evidence="3" id="KW-1003">Cell membrane</keyword>
<organism evidence="6 7">
    <name type="scientific">Thermocladium modestius</name>
    <dbReference type="NCBI Taxonomy" id="62609"/>
    <lineage>
        <taxon>Archaea</taxon>
        <taxon>Thermoproteota</taxon>
        <taxon>Thermoprotei</taxon>
        <taxon>Thermoproteales</taxon>
        <taxon>Thermoproteaceae</taxon>
        <taxon>Thermocladium</taxon>
    </lineage>
</organism>
<feature type="transmembrane region" description="Helical" evidence="4">
    <location>
        <begin position="72"/>
        <end position="89"/>
    </location>
</feature>
<dbReference type="Pfam" id="PF07690">
    <property type="entry name" value="MFS_1"/>
    <property type="match status" value="1"/>
</dbReference>
<keyword evidence="4" id="KW-0472">Membrane</keyword>
<feature type="transmembrane region" description="Helical" evidence="4">
    <location>
        <begin position="194"/>
        <end position="210"/>
    </location>
</feature>
<accession>A0A830GVB3</accession>
<gene>
    <name evidence="6" type="ORF">GCM10007981_15810</name>
</gene>
<feature type="transmembrane region" description="Helical" evidence="4">
    <location>
        <begin position="284"/>
        <end position="304"/>
    </location>
</feature>
<dbReference type="RefSeq" id="WP_188596842.1">
    <property type="nucleotide sequence ID" value="NZ_BMNL01000003.1"/>
</dbReference>
<protein>
    <recommendedName>
        <fullName evidence="5">Major facilitator superfamily (MFS) profile domain-containing protein</fullName>
    </recommendedName>
</protein>
<reference evidence="6" key="1">
    <citation type="journal article" date="2014" name="Int. J. Syst. Evol. Microbiol.">
        <title>Complete genome sequence of Corynebacterium casei LMG S-19264T (=DSM 44701T), isolated from a smear-ripened cheese.</title>
        <authorList>
            <consortium name="US DOE Joint Genome Institute (JGI-PGF)"/>
            <person name="Walter F."/>
            <person name="Albersmeier A."/>
            <person name="Kalinowski J."/>
            <person name="Ruckert C."/>
        </authorList>
    </citation>
    <scope>NUCLEOTIDE SEQUENCE</scope>
    <source>
        <strain evidence="6">JCM 10088</strain>
    </source>
</reference>
<feature type="transmembrane region" description="Helical" evidence="4">
    <location>
        <begin position="95"/>
        <end position="117"/>
    </location>
</feature>
<dbReference type="OrthoDB" id="200998at2157"/>
<feature type="transmembrane region" description="Helical" evidence="4">
    <location>
        <begin position="39"/>
        <end position="60"/>
    </location>
</feature>
<dbReference type="EMBL" id="BMNL01000003">
    <property type="protein sequence ID" value="GGP21944.1"/>
    <property type="molecule type" value="Genomic_DNA"/>
</dbReference>
<dbReference type="PANTHER" id="PTHR43271:SF2">
    <property type="entry name" value="BLL2771 PROTEIN"/>
    <property type="match status" value="1"/>
</dbReference>
<evidence type="ECO:0000256" key="4">
    <source>
        <dbReference type="SAM" id="Phobius"/>
    </source>
</evidence>
<feature type="transmembrane region" description="Helical" evidence="4">
    <location>
        <begin position="340"/>
        <end position="359"/>
    </location>
</feature>
<dbReference type="InterPro" id="IPR036259">
    <property type="entry name" value="MFS_trans_sf"/>
</dbReference>
<feature type="domain" description="Major facilitator superfamily (MFS) profile" evidence="5">
    <location>
        <begin position="1"/>
        <end position="367"/>
    </location>
</feature>
<evidence type="ECO:0000259" key="5">
    <source>
        <dbReference type="PROSITE" id="PS50850"/>
    </source>
</evidence>